<evidence type="ECO:0000313" key="3">
    <source>
        <dbReference type="EMBL" id="MBK5926716.1"/>
    </source>
</evidence>
<feature type="signal peptide" evidence="1">
    <location>
        <begin position="1"/>
        <end position="26"/>
    </location>
</feature>
<feature type="non-terminal residue" evidence="3">
    <location>
        <position position="218"/>
    </location>
</feature>
<keyword evidence="1" id="KW-0732">Signal</keyword>
<name>A0A934WID0_9RHOB</name>
<dbReference type="PROSITE" id="PS51257">
    <property type="entry name" value="PROKAR_LIPOPROTEIN"/>
    <property type="match status" value="1"/>
</dbReference>
<proteinExistence type="predicted"/>
<keyword evidence="4" id="KW-1185">Reference proteome</keyword>
<evidence type="ECO:0000313" key="4">
    <source>
        <dbReference type="Proteomes" id="UP000706333"/>
    </source>
</evidence>
<dbReference type="InterPro" id="IPR036779">
    <property type="entry name" value="LysM_dom_sf"/>
</dbReference>
<dbReference type="Gene3D" id="3.10.350.10">
    <property type="entry name" value="LysM domain"/>
    <property type="match status" value="1"/>
</dbReference>
<dbReference type="PANTHER" id="PTHR33734">
    <property type="entry name" value="LYSM DOMAIN-CONTAINING GPI-ANCHORED PROTEIN 2"/>
    <property type="match status" value="1"/>
</dbReference>
<feature type="domain" description="LysM" evidence="2">
    <location>
        <begin position="159"/>
        <end position="203"/>
    </location>
</feature>
<dbReference type="EMBL" id="NHSD01000157">
    <property type="protein sequence ID" value="MBK5926716.1"/>
    <property type="molecule type" value="Genomic_DNA"/>
</dbReference>
<dbReference type="CDD" id="cd00118">
    <property type="entry name" value="LysM"/>
    <property type="match status" value="1"/>
</dbReference>
<organism evidence="3 4">
    <name type="scientific">Rhodobaculum claviforme</name>
    <dbReference type="NCBI Taxonomy" id="1549854"/>
    <lineage>
        <taxon>Bacteria</taxon>
        <taxon>Pseudomonadati</taxon>
        <taxon>Pseudomonadota</taxon>
        <taxon>Alphaproteobacteria</taxon>
        <taxon>Rhodobacterales</taxon>
        <taxon>Paracoccaceae</taxon>
        <taxon>Rhodobaculum</taxon>
    </lineage>
</organism>
<accession>A0A934WID0</accession>
<dbReference type="AlphaFoldDB" id="A0A934WID0"/>
<dbReference type="RefSeq" id="WP_201156486.1">
    <property type="nucleotide sequence ID" value="NZ_NHSD01000157.1"/>
</dbReference>
<reference evidence="3" key="2">
    <citation type="journal article" date="2020" name="Microorganisms">
        <title>Osmotic Adaptation and Compatible Solute Biosynthesis of Phototrophic Bacteria as Revealed from Genome Analyses.</title>
        <authorList>
            <person name="Imhoff J.F."/>
            <person name="Rahn T."/>
            <person name="Kunzel S."/>
            <person name="Keller A."/>
            <person name="Neulinger S.C."/>
        </authorList>
    </citation>
    <scope>NUCLEOTIDE SEQUENCE</scope>
    <source>
        <strain evidence="3">LMG 28126</strain>
    </source>
</reference>
<dbReference type="SMART" id="SM00257">
    <property type="entry name" value="LysM"/>
    <property type="match status" value="2"/>
</dbReference>
<dbReference type="GO" id="GO:0008932">
    <property type="term" value="F:lytic endotransglycosylase activity"/>
    <property type="evidence" value="ECO:0007669"/>
    <property type="project" value="TreeGrafter"/>
</dbReference>
<evidence type="ECO:0000259" key="2">
    <source>
        <dbReference type="PROSITE" id="PS51782"/>
    </source>
</evidence>
<sequence>MNAAPRPTPLSRLCRAGMLTSALALLAGCAEQGFDWDLRPPATGSTADAARQVAGTRPAPDARGVISYPTYQVALAQRDETVADVARRLGLDGAELARRNAVSPDTRLREGEVLTLPARLPDAPGARDVGAIATTALDRVDSGPLREAPAQTRSADEPLQHRVERGETAFTIARLYNVTPRALADWNGLGADMAVREGQTLMIPVARAEPTPQRTAAA</sequence>
<dbReference type="Pfam" id="PF01476">
    <property type="entry name" value="LysM"/>
    <property type="match status" value="2"/>
</dbReference>
<dbReference type="PROSITE" id="PS51782">
    <property type="entry name" value="LYSM"/>
    <property type="match status" value="1"/>
</dbReference>
<feature type="chain" id="PRO_5037555376" description="LysM domain-containing protein" evidence="1">
    <location>
        <begin position="27"/>
        <end position="218"/>
    </location>
</feature>
<reference evidence="3" key="1">
    <citation type="submission" date="2017-05" db="EMBL/GenBank/DDBJ databases">
        <authorList>
            <person name="Imhoff J.F."/>
            <person name="Rahn T."/>
            <person name="Kuenzel S."/>
            <person name="Neulinger S.C."/>
        </authorList>
    </citation>
    <scope>NUCLEOTIDE SEQUENCE</scope>
    <source>
        <strain evidence="3">LMG 28126</strain>
    </source>
</reference>
<dbReference type="InterPro" id="IPR018392">
    <property type="entry name" value="LysM"/>
</dbReference>
<dbReference type="Proteomes" id="UP000706333">
    <property type="component" value="Unassembled WGS sequence"/>
</dbReference>
<comment type="caution">
    <text evidence="3">The sequence shown here is derived from an EMBL/GenBank/DDBJ whole genome shotgun (WGS) entry which is preliminary data.</text>
</comment>
<evidence type="ECO:0000256" key="1">
    <source>
        <dbReference type="SAM" id="SignalP"/>
    </source>
</evidence>
<dbReference type="SUPFAM" id="SSF54106">
    <property type="entry name" value="LysM domain"/>
    <property type="match status" value="1"/>
</dbReference>
<dbReference type="PANTHER" id="PTHR33734:SF22">
    <property type="entry name" value="MEMBRANE-BOUND LYTIC MUREIN TRANSGLYCOSYLASE D"/>
    <property type="match status" value="1"/>
</dbReference>
<gene>
    <name evidence="3" type="ORF">CCR87_05035</name>
</gene>
<protein>
    <recommendedName>
        <fullName evidence="2">LysM domain-containing protein</fullName>
    </recommendedName>
</protein>